<dbReference type="AlphaFoldDB" id="A0A816EKM5"/>
<protein>
    <submittedName>
        <fullName evidence="1">Uncharacterized protein</fullName>
    </submittedName>
</protein>
<dbReference type="EMBL" id="CAJNOR010010071">
    <property type="protein sequence ID" value="CAF1650884.1"/>
    <property type="molecule type" value="Genomic_DNA"/>
</dbReference>
<evidence type="ECO:0000313" key="1">
    <source>
        <dbReference type="EMBL" id="CAF1650884.1"/>
    </source>
</evidence>
<keyword evidence="2" id="KW-1185">Reference proteome</keyword>
<accession>A0A816EKM5</accession>
<feature type="non-terminal residue" evidence="1">
    <location>
        <position position="1"/>
    </location>
</feature>
<sequence>DLNHHINTNQSNMIDYTNYIQTEDEQILMNYIRQSTDPCTLVRQISDPIQLPSAHLFVIFRRLFAGILLSNERVSSTKEDQMIFVESIVRHYLDRLRSIDSHQSSHSSPIDLFVSNECVLMRKLSTALCHRMDHLLEVFARVEAASPETKLFIHSILHDFAMANFVRNYQLTLEHLYKMNSNDVNLKFIRRRRQFLQLIRRKRDDNLLFHLKCDHKHDRSNALTVSGVHSSTNIDAKGLNISLDVSCSTDAPVLSSIILDTNAPCYLPVMNNDKENNSELILLSIDKPQS</sequence>
<comment type="caution">
    <text evidence="1">The sequence shown here is derived from an EMBL/GenBank/DDBJ whole genome shotgun (WGS) entry which is preliminary data.</text>
</comment>
<dbReference type="Proteomes" id="UP000663828">
    <property type="component" value="Unassembled WGS sequence"/>
</dbReference>
<evidence type="ECO:0000313" key="2">
    <source>
        <dbReference type="Proteomes" id="UP000663828"/>
    </source>
</evidence>
<organism evidence="1 2">
    <name type="scientific">Adineta ricciae</name>
    <name type="common">Rotifer</name>
    <dbReference type="NCBI Taxonomy" id="249248"/>
    <lineage>
        <taxon>Eukaryota</taxon>
        <taxon>Metazoa</taxon>
        <taxon>Spiralia</taxon>
        <taxon>Gnathifera</taxon>
        <taxon>Rotifera</taxon>
        <taxon>Eurotatoria</taxon>
        <taxon>Bdelloidea</taxon>
        <taxon>Adinetida</taxon>
        <taxon>Adinetidae</taxon>
        <taxon>Adineta</taxon>
    </lineage>
</organism>
<gene>
    <name evidence="1" type="ORF">XAT740_LOCUS54943</name>
</gene>
<proteinExistence type="predicted"/>
<reference evidence="1" key="1">
    <citation type="submission" date="2021-02" db="EMBL/GenBank/DDBJ databases">
        <authorList>
            <person name="Nowell W R."/>
        </authorList>
    </citation>
    <scope>NUCLEOTIDE SEQUENCE</scope>
</reference>
<name>A0A816EKM5_ADIRI</name>